<dbReference type="GO" id="GO:0008237">
    <property type="term" value="F:metallopeptidase activity"/>
    <property type="evidence" value="ECO:0007669"/>
    <property type="project" value="UniProtKB-KW"/>
</dbReference>
<name>A0A926DKB0_9FIRM</name>
<dbReference type="GO" id="GO:0046872">
    <property type="term" value="F:metal ion binding"/>
    <property type="evidence" value="ECO:0007669"/>
    <property type="project" value="UniProtKB-KW"/>
</dbReference>
<dbReference type="Pfam" id="PF02163">
    <property type="entry name" value="Peptidase_M50"/>
    <property type="match status" value="2"/>
</dbReference>
<feature type="transmembrane region" description="Helical" evidence="12">
    <location>
        <begin position="81"/>
        <end position="105"/>
    </location>
</feature>
<dbReference type="GO" id="GO:0006508">
    <property type="term" value="P:proteolysis"/>
    <property type="evidence" value="ECO:0007669"/>
    <property type="project" value="UniProtKB-KW"/>
</dbReference>
<keyword evidence="9 12" id="KW-1133">Transmembrane helix</keyword>
<dbReference type="PANTHER" id="PTHR39188:SF3">
    <property type="entry name" value="STAGE IV SPORULATION PROTEIN FB"/>
    <property type="match status" value="1"/>
</dbReference>
<accession>A0A926DKB0</accession>
<feature type="domain" description="Peptidase M50" evidence="13">
    <location>
        <begin position="111"/>
        <end position="166"/>
    </location>
</feature>
<comment type="subcellular location">
    <subcellularLocation>
        <location evidence="2">Membrane</location>
        <topology evidence="2">Multi-pass membrane protein</topology>
    </subcellularLocation>
</comment>
<evidence type="ECO:0000259" key="13">
    <source>
        <dbReference type="Pfam" id="PF02163"/>
    </source>
</evidence>
<keyword evidence="8" id="KW-0862">Zinc</keyword>
<comment type="cofactor">
    <cofactor evidence="1">
        <name>Zn(2+)</name>
        <dbReference type="ChEBI" id="CHEBI:29105"/>
    </cofactor>
</comment>
<evidence type="ECO:0000256" key="5">
    <source>
        <dbReference type="ARBA" id="ARBA00022692"/>
    </source>
</evidence>
<evidence type="ECO:0000256" key="11">
    <source>
        <dbReference type="ARBA" id="ARBA00023136"/>
    </source>
</evidence>
<dbReference type="InterPro" id="IPR046342">
    <property type="entry name" value="CBS_dom_sf"/>
</dbReference>
<keyword evidence="11 12" id="KW-0472">Membrane</keyword>
<evidence type="ECO:0000256" key="12">
    <source>
        <dbReference type="SAM" id="Phobius"/>
    </source>
</evidence>
<keyword evidence="5 12" id="KW-0812">Transmembrane</keyword>
<feature type="transmembrane region" description="Helical" evidence="12">
    <location>
        <begin position="158"/>
        <end position="177"/>
    </location>
</feature>
<keyword evidence="15" id="KW-1185">Reference proteome</keyword>
<evidence type="ECO:0000256" key="7">
    <source>
        <dbReference type="ARBA" id="ARBA00022801"/>
    </source>
</evidence>
<dbReference type="RefSeq" id="WP_249311016.1">
    <property type="nucleotide sequence ID" value="NZ_JACRSU010000001.1"/>
</dbReference>
<feature type="transmembrane region" description="Helical" evidence="12">
    <location>
        <begin position="111"/>
        <end position="129"/>
    </location>
</feature>
<keyword evidence="10" id="KW-0482">Metalloprotease</keyword>
<feature type="transmembrane region" description="Helical" evidence="12">
    <location>
        <begin position="30"/>
        <end position="60"/>
    </location>
</feature>
<evidence type="ECO:0000256" key="10">
    <source>
        <dbReference type="ARBA" id="ARBA00023049"/>
    </source>
</evidence>
<comment type="caution">
    <text evidence="14">The sequence shown here is derived from an EMBL/GenBank/DDBJ whole genome shotgun (WGS) entry which is preliminary data.</text>
</comment>
<organism evidence="14 15">
    <name type="scientific">Congzhengia minquanensis</name>
    <dbReference type="NCBI Taxonomy" id="2763657"/>
    <lineage>
        <taxon>Bacteria</taxon>
        <taxon>Bacillati</taxon>
        <taxon>Bacillota</taxon>
        <taxon>Clostridia</taxon>
        <taxon>Eubacteriales</taxon>
        <taxon>Oscillospiraceae</taxon>
        <taxon>Congzhengia</taxon>
    </lineage>
</organism>
<dbReference type="EMBL" id="JACRSU010000001">
    <property type="protein sequence ID" value="MBC8539821.1"/>
    <property type="molecule type" value="Genomic_DNA"/>
</dbReference>
<keyword evidence="4 14" id="KW-0645">Protease</keyword>
<evidence type="ECO:0000313" key="14">
    <source>
        <dbReference type="EMBL" id="MBC8539821.1"/>
    </source>
</evidence>
<keyword evidence="6" id="KW-0479">Metal-binding</keyword>
<reference evidence="14" key="1">
    <citation type="submission" date="2020-08" db="EMBL/GenBank/DDBJ databases">
        <title>Genome public.</title>
        <authorList>
            <person name="Liu C."/>
            <person name="Sun Q."/>
        </authorList>
    </citation>
    <scope>NUCLEOTIDE SEQUENCE</scope>
    <source>
        <strain evidence="14">H8</strain>
    </source>
</reference>
<evidence type="ECO:0000256" key="2">
    <source>
        <dbReference type="ARBA" id="ARBA00004141"/>
    </source>
</evidence>
<sequence length="285" mass="31936">MIKITRFFYIHLLVLPLIAVAFFTKSQMTFFIAYGVVLIHELCHLLAALCLNVKVYSIIVMPFGMTLRLDSSVMRSPKKEAAIALAGPLSNALMLLFGFCLFDVYAPSLNFYLFMVINGALLVLNLIPVPPLDGGRIVRAAVIHHAGLIPAAKITRRISYVFIGLICVMGVLLLILFRGNPSLIMIGAFLFYSLADEKKNSDILIMREMIYEKEKLKSDSLIPSKMICVHQNTPAKRILRKLNLSTFYIISIIDDNMRILRTVTESDFIRSVTAKGYGILSKDVV</sequence>
<proteinExistence type="inferred from homology"/>
<dbReference type="PANTHER" id="PTHR39188">
    <property type="entry name" value="MEMBRANE-ASSOCIATED ZINC METALLOPROTEASE M50B"/>
    <property type="match status" value="1"/>
</dbReference>
<feature type="domain" description="Peptidase M50" evidence="13">
    <location>
        <begin position="32"/>
        <end position="102"/>
    </location>
</feature>
<gene>
    <name evidence="14" type="ORF">H8698_02375</name>
</gene>
<keyword evidence="7" id="KW-0378">Hydrolase</keyword>
<dbReference type="InterPro" id="IPR008915">
    <property type="entry name" value="Peptidase_M50"/>
</dbReference>
<dbReference type="GO" id="GO:0016020">
    <property type="term" value="C:membrane"/>
    <property type="evidence" value="ECO:0007669"/>
    <property type="project" value="UniProtKB-SubCell"/>
</dbReference>
<dbReference type="SUPFAM" id="SSF54631">
    <property type="entry name" value="CBS-domain pair"/>
    <property type="match status" value="1"/>
</dbReference>
<evidence type="ECO:0000256" key="3">
    <source>
        <dbReference type="ARBA" id="ARBA00007931"/>
    </source>
</evidence>
<evidence type="ECO:0000256" key="1">
    <source>
        <dbReference type="ARBA" id="ARBA00001947"/>
    </source>
</evidence>
<evidence type="ECO:0000256" key="6">
    <source>
        <dbReference type="ARBA" id="ARBA00022723"/>
    </source>
</evidence>
<dbReference type="Proteomes" id="UP000611762">
    <property type="component" value="Unassembled WGS sequence"/>
</dbReference>
<evidence type="ECO:0000256" key="8">
    <source>
        <dbReference type="ARBA" id="ARBA00022833"/>
    </source>
</evidence>
<evidence type="ECO:0000256" key="9">
    <source>
        <dbReference type="ARBA" id="ARBA00022989"/>
    </source>
</evidence>
<evidence type="ECO:0000256" key="4">
    <source>
        <dbReference type="ARBA" id="ARBA00022670"/>
    </source>
</evidence>
<comment type="similarity">
    <text evidence="3">Belongs to the peptidase M50B family.</text>
</comment>
<feature type="transmembrane region" description="Helical" evidence="12">
    <location>
        <begin position="7"/>
        <end position="24"/>
    </location>
</feature>
<protein>
    <submittedName>
        <fullName evidence="14">Site-2 protease family protein</fullName>
    </submittedName>
</protein>
<evidence type="ECO:0000313" key="15">
    <source>
        <dbReference type="Proteomes" id="UP000611762"/>
    </source>
</evidence>
<dbReference type="AlphaFoldDB" id="A0A926DKB0"/>